<gene>
    <name evidence="3" type="ORF">AFUS01_LOCUS15881</name>
</gene>
<feature type="compositionally biased region" description="Polar residues" evidence="1">
    <location>
        <begin position="27"/>
        <end position="38"/>
    </location>
</feature>
<protein>
    <submittedName>
        <fullName evidence="3">Uncharacterized protein</fullName>
    </submittedName>
</protein>
<feature type="region of interest" description="Disordered" evidence="1">
    <location>
        <begin position="27"/>
        <end position="64"/>
    </location>
</feature>
<name>A0A8J2P121_9HEXA</name>
<keyword evidence="4" id="KW-1185">Reference proteome</keyword>
<feature type="transmembrane region" description="Helical" evidence="2">
    <location>
        <begin position="78"/>
        <end position="98"/>
    </location>
</feature>
<proteinExistence type="predicted"/>
<sequence>MGLRRATEDDPTIGFIVKGKAKLAVPESSQISGESDTLLNKGVDDQPTPKIISSKDSRKSPDELKTPIYTKEKLRIQLLFCLANFLSLACVSLQAPFYPKKDLL</sequence>
<comment type="caution">
    <text evidence="3">The sequence shown here is derived from an EMBL/GenBank/DDBJ whole genome shotgun (WGS) entry which is preliminary data.</text>
</comment>
<evidence type="ECO:0000256" key="1">
    <source>
        <dbReference type="SAM" id="MobiDB-lite"/>
    </source>
</evidence>
<reference evidence="3" key="1">
    <citation type="submission" date="2021-06" db="EMBL/GenBank/DDBJ databases">
        <authorList>
            <person name="Hodson N. C."/>
            <person name="Mongue J. A."/>
            <person name="Jaron S. K."/>
        </authorList>
    </citation>
    <scope>NUCLEOTIDE SEQUENCE</scope>
</reference>
<evidence type="ECO:0000313" key="3">
    <source>
        <dbReference type="EMBL" id="CAG7727009.1"/>
    </source>
</evidence>
<accession>A0A8J2P121</accession>
<dbReference type="EMBL" id="CAJVCH010143008">
    <property type="protein sequence ID" value="CAG7727009.1"/>
    <property type="molecule type" value="Genomic_DNA"/>
</dbReference>
<organism evidence="3 4">
    <name type="scientific">Allacma fusca</name>
    <dbReference type="NCBI Taxonomy" id="39272"/>
    <lineage>
        <taxon>Eukaryota</taxon>
        <taxon>Metazoa</taxon>
        <taxon>Ecdysozoa</taxon>
        <taxon>Arthropoda</taxon>
        <taxon>Hexapoda</taxon>
        <taxon>Collembola</taxon>
        <taxon>Symphypleona</taxon>
        <taxon>Sminthuridae</taxon>
        <taxon>Allacma</taxon>
    </lineage>
</organism>
<keyword evidence="2" id="KW-0472">Membrane</keyword>
<feature type="compositionally biased region" description="Basic and acidic residues" evidence="1">
    <location>
        <begin position="53"/>
        <end position="64"/>
    </location>
</feature>
<keyword evidence="2" id="KW-0812">Transmembrane</keyword>
<dbReference type="AlphaFoldDB" id="A0A8J2P121"/>
<dbReference type="Proteomes" id="UP000708208">
    <property type="component" value="Unassembled WGS sequence"/>
</dbReference>
<evidence type="ECO:0000313" key="4">
    <source>
        <dbReference type="Proteomes" id="UP000708208"/>
    </source>
</evidence>
<evidence type="ECO:0000256" key="2">
    <source>
        <dbReference type="SAM" id="Phobius"/>
    </source>
</evidence>
<keyword evidence="2" id="KW-1133">Transmembrane helix</keyword>